<feature type="region of interest" description="Disordered" evidence="2">
    <location>
        <begin position="310"/>
        <end position="329"/>
    </location>
</feature>
<gene>
    <name evidence="3" type="primary">Dlgap5</name>
    <name evidence="3" type="ORF">TNCT_38982</name>
</gene>
<comment type="caution">
    <text evidence="3">The sequence shown here is derived from an EMBL/GenBank/DDBJ whole genome shotgun (WGS) entry which is preliminary data.</text>
</comment>
<dbReference type="GO" id="GO:0051642">
    <property type="term" value="P:centrosome localization"/>
    <property type="evidence" value="ECO:0007669"/>
    <property type="project" value="TreeGrafter"/>
</dbReference>
<dbReference type="GO" id="GO:0031616">
    <property type="term" value="C:spindle pole centrosome"/>
    <property type="evidence" value="ECO:0007669"/>
    <property type="project" value="TreeGrafter"/>
</dbReference>
<dbReference type="GO" id="GO:0051382">
    <property type="term" value="P:kinetochore assembly"/>
    <property type="evidence" value="ECO:0007669"/>
    <property type="project" value="TreeGrafter"/>
</dbReference>
<dbReference type="Proteomes" id="UP000887116">
    <property type="component" value="Unassembled WGS sequence"/>
</dbReference>
<feature type="compositionally biased region" description="Basic and acidic residues" evidence="2">
    <location>
        <begin position="262"/>
        <end position="282"/>
    </location>
</feature>
<dbReference type="GO" id="GO:0007346">
    <property type="term" value="P:regulation of mitotic cell cycle"/>
    <property type="evidence" value="ECO:0007669"/>
    <property type="project" value="TreeGrafter"/>
</dbReference>
<reference evidence="3" key="1">
    <citation type="submission" date="2020-07" db="EMBL/GenBank/DDBJ databases">
        <title>Multicomponent nature underlies the extraordinary mechanical properties of spider dragline silk.</title>
        <authorList>
            <person name="Kono N."/>
            <person name="Nakamura H."/>
            <person name="Mori M."/>
            <person name="Yoshida Y."/>
            <person name="Ohtoshi R."/>
            <person name="Malay A.D."/>
            <person name="Moran D.A.P."/>
            <person name="Tomita M."/>
            <person name="Numata K."/>
            <person name="Arakawa K."/>
        </authorList>
    </citation>
    <scope>NUCLEOTIDE SEQUENCE</scope>
</reference>
<dbReference type="PANTHER" id="PTHR12353">
    <property type="entry name" value="DISKS LARGE-ASSOCIATED PROTEIN DAP SAP90/PSD-95-ASSOCIATED PROTEIN"/>
    <property type="match status" value="1"/>
</dbReference>
<evidence type="ECO:0000313" key="4">
    <source>
        <dbReference type="Proteomes" id="UP000887116"/>
    </source>
</evidence>
<evidence type="ECO:0000256" key="2">
    <source>
        <dbReference type="SAM" id="MobiDB-lite"/>
    </source>
</evidence>
<dbReference type="AlphaFoldDB" id="A0A8X6M0E5"/>
<evidence type="ECO:0000313" key="3">
    <source>
        <dbReference type="EMBL" id="GFR26709.1"/>
    </source>
</evidence>
<dbReference type="GO" id="GO:0008017">
    <property type="term" value="F:microtubule binding"/>
    <property type="evidence" value="ECO:0007669"/>
    <property type="project" value="TreeGrafter"/>
</dbReference>
<comment type="similarity">
    <text evidence="1">Belongs to the SAPAP family.</text>
</comment>
<evidence type="ECO:0000256" key="1">
    <source>
        <dbReference type="ARBA" id="ARBA00008839"/>
    </source>
</evidence>
<dbReference type="GO" id="GO:0023052">
    <property type="term" value="P:signaling"/>
    <property type="evidence" value="ECO:0007669"/>
    <property type="project" value="InterPro"/>
</dbReference>
<dbReference type="GO" id="GO:0007059">
    <property type="term" value="P:chromosome segregation"/>
    <property type="evidence" value="ECO:0007669"/>
    <property type="project" value="TreeGrafter"/>
</dbReference>
<dbReference type="GO" id="GO:0005634">
    <property type="term" value="C:nucleus"/>
    <property type="evidence" value="ECO:0007669"/>
    <property type="project" value="TreeGrafter"/>
</dbReference>
<keyword evidence="4" id="KW-1185">Reference proteome</keyword>
<proteinExistence type="inferred from homology"/>
<accession>A0A8X6M0E5</accession>
<feature type="region of interest" description="Disordered" evidence="2">
    <location>
        <begin position="241"/>
        <end position="289"/>
    </location>
</feature>
<organism evidence="3 4">
    <name type="scientific">Trichonephila clavata</name>
    <name type="common">Joro spider</name>
    <name type="synonym">Nephila clavata</name>
    <dbReference type="NCBI Taxonomy" id="2740835"/>
    <lineage>
        <taxon>Eukaryota</taxon>
        <taxon>Metazoa</taxon>
        <taxon>Ecdysozoa</taxon>
        <taxon>Arthropoda</taxon>
        <taxon>Chelicerata</taxon>
        <taxon>Arachnida</taxon>
        <taxon>Araneae</taxon>
        <taxon>Araneomorphae</taxon>
        <taxon>Entelegynae</taxon>
        <taxon>Araneoidea</taxon>
        <taxon>Nephilidae</taxon>
        <taxon>Trichonephila</taxon>
    </lineage>
</organism>
<dbReference type="PANTHER" id="PTHR12353:SF1">
    <property type="entry name" value="DISKS LARGE-ASSOCIATED PROTEIN 5"/>
    <property type="match status" value="1"/>
</dbReference>
<dbReference type="OrthoDB" id="10023951at2759"/>
<sequence length="356" mass="40695">MKFINCKNVNKTEQLSIAYFRGLLKTNNEELKGYCKIWEEISSNENVPDDVHDEIRTTVGLTNLLLGQKLKQFGDLIDDSEFKRGEKEITCVDLQGFWDMVYHEVEKIQNSFKNLEKCQKNNWVFIHETVTNVESKKKPKFTNTAKVTGDSKARALAARQRLAEAKLKMKAQMSNKFENHTEIAMDFTKNISNQKTFENKAKKENSDAISEVETVPAEQPQIKHTLKNIKNLKISDQKEDLPLDVQTKAPNSQEINSRQKKQRCDSKTTKKSGKENASENKKGSKISKLQIGKKRTEFYGNGFHSLKMEFRTSSGEKEAATKPVRSKRAKNTEVIPLQCVTRSAKRAMLAEQIAKN</sequence>
<feature type="compositionally biased region" description="Basic and acidic residues" evidence="2">
    <location>
        <begin position="310"/>
        <end position="320"/>
    </location>
</feature>
<dbReference type="EMBL" id="BMAO01008823">
    <property type="protein sequence ID" value="GFR26709.1"/>
    <property type="molecule type" value="Genomic_DNA"/>
</dbReference>
<protein>
    <submittedName>
        <fullName evidence="3">Disks large-associated protein 5</fullName>
    </submittedName>
</protein>
<dbReference type="Pfam" id="PF03359">
    <property type="entry name" value="GKAP"/>
    <property type="match status" value="1"/>
</dbReference>
<name>A0A8X6M0E5_TRICU</name>
<dbReference type="InterPro" id="IPR005026">
    <property type="entry name" value="SAPAP"/>
</dbReference>
<dbReference type="GO" id="GO:0007052">
    <property type="term" value="P:mitotic spindle organization"/>
    <property type="evidence" value="ECO:0007669"/>
    <property type="project" value="TreeGrafter"/>
</dbReference>
<dbReference type="GO" id="GO:0005737">
    <property type="term" value="C:cytoplasm"/>
    <property type="evidence" value="ECO:0007669"/>
    <property type="project" value="TreeGrafter"/>
</dbReference>